<dbReference type="KEGG" id="rhoz:GXP67_27115"/>
<feature type="signal peptide" evidence="1">
    <location>
        <begin position="1"/>
        <end position="21"/>
    </location>
</feature>
<dbReference type="PROSITE" id="PS51257">
    <property type="entry name" value="PROKAR_LIPOPROTEIN"/>
    <property type="match status" value="1"/>
</dbReference>
<keyword evidence="1" id="KW-0732">Signal</keyword>
<keyword evidence="4" id="KW-1185">Reference proteome</keyword>
<name>A0A6C0GR14_9BACT</name>
<accession>A0A6C0GR14</accession>
<organism evidence="3 4">
    <name type="scientific">Rhodocytophaga rosea</name>
    <dbReference type="NCBI Taxonomy" id="2704465"/>
    <lineage>
        <taxon>Bacteria</taxon>
        <taxon>Pseudomonadati</taxon>
        <taxon>Bacteroidota</taxon>
        <taxon>Cytophagia</taxon>
        <taxon>Cytophagales</taxon>
        <taxon>Rhodocytophagaceae</taxon>
        <taxon>Rhodocytophaga</taxon>
    </lineage>
</organism>
<dbReference type="Proteomes" id="UP000480178">
    <property type="component" value="Chromosome"/>
</dbReference>
<proteinExistence type="predicted"/>
<sequence>MRIFKNLILLLSVVWLGACTASSVAVRSDYDRSANFREYATYAIVADKARSNDPVLGSQLNQKRMAQALDIEMKARGYASVSADENPDLLLSFQTDAKDKQYTVNNNTWGYWRWYGTGPQTRQYEESRIILNMVDARTKELVWQGWAVGQLNERKKDRDAIFREAVYKIMQEYPHRAGGQVSREGNR</sequence>
<dbReference type="InterPro" id="IPR025411">
    <property type="entry name" value="DUF4136"/>
</dbReference>
<dbReference type="EMBL" id="CP048222">
    <property type="protein sequence ID" value="QHT70053.1"/>
    <property type="molecule type" value="Genomic_DNA"/>
</dbReference>
<feature type="chain" id="PRO_5025442457" evidence="1">
    <location>
        <begin position="22"/>
        <end position="187"/>
    </location>
</feature>
<evidence type="ECO:0000256" key="1">
    <source>
        <dbReference type="SAM" id="SignalP"/>
    </source>
</evidence>
<dbReference type="RefSeq" id="WP_162446036.1">
    <property type="nucleotide sequence ID" value="NZ_CP048222.1"/>
</dbReference>
<dbReference type="AlphaFoldDB" id="A0A6C0GR14"/>
<evidence type="ECO:0000313" key="3">
    <source>
        <dbReference type="EMBL" id="QHT70053.1"/>
    </source>
</evidence>
<feature type="domain" description="DUF4136" evidence="2">
    <location>
        <begin position="26"/>
        <end position="174"/>
    </location>
</feature>
<dbReference type="Gene3D" id="3.30.160.670">
    <property type="match status" value="1"/>
</dbReference>
<gene>
    <name evidence="3" type="ORF">GXP67_27115</name>
</gene>
<protein>
    <submittedName>
        <fullName evidence="3">DUF4136 domain-containing protein</fullName>
    </submittedName>
</protein>
<evidence type="ECO:0000313" key="4">
    <source>
        <dbReference type="Proteomes" id="UP000480178"/>
    </source>
</evidence>
<evidence type="ECO:0000259" key="2">
    <source>
        <dbReference type="Pfam" id="PF13590"/>
    </source>
</evidence>
<dbReference type="Pfam" id="PF13590">
    <property type="entry name" value="DUF4136"/>
    <property type="match status" value="1"/>
</dbReference>
<reference evidence="3 4" key="1">
    <citation type="submission" date="2020-01" db="EMBL/GenBank/DDBJ databases">
        <authorList>
            <person name="Kim M.K."/>
        </authorList>
    </citation>
    <scope>NUCLEOTIDE SEQUENCE [LARGE SCALE GENOMIC DNA]</scope>
    <source>
        <strain evidence="3 4">172606-1</strain>
    </source>
</reference>